<dbReference type="GO" id="GO:0008732">
    <property type="term" value="F:L-allo-threonine aldolase activity"/>
    <property type="evidence" value="ECO:0007669"/>
    <property type="project" value="TreeGrafter"/>
</dbReference>
<dbReference type="Pfam" id="PF01212">
    <property type="entry name" value="Beta_elim_lyase"/>
    <property type="match status" value="1"/>
</dbReference>
<dbReference type="GO" id="GO:0005829">
    <property type="term" value="C:cytosol"/>
    <property type="evidence" value="ECO:0007669"/>
    <property type="project" value="TreeGrafter"/>
</dbReference>
<evidence type="ECO:0000256" key="1">
    <source>
        <dbReference type="ARBA" id="ARBA00001933"/>
    </source>
</evidence>
<comment type="similarity">
    <text evidence="2">Belongs to the threonine aldolase family.</text>
</comment>
<name>A0A1Z5JE09_FISSO</name>
<proteinExistence type="inferred from homology"/>
<dbReference type="NCBIfam" id="NF041359">
    <property type="entry name" value="GntG_guanitoxin"/>
    <property type="match status" value="1"/>
</dbReference>
<reference evidence="7 8" key="1">
    <citation type="journal article" date="2015" name="Plant Cell">
        <title>Oil accumulation by the oleaginous diatom Fistulifera solaris as revealed by the genome and transcriptome.</title>
        <authorList>
            <person name="Tanaka T."/>
            <person name="Maeda Y."/>
            <person name="Veluchamy A."/>
            <person name="Tanaka M."/>
            <person name="Abida H."/>
            <person name="Marechal E."/>
            <person name="Bowler C."/>
            <person name="Muto M."/>
            <person name="Sunaga Y."/>
            <person name="Tanaka M."/>
            <person name="Yoshino T."/>
            <person name="Taniguchi T."/>
            <person name="Fukuda Y."/>
            <person name="Nemoto M."/>
            <person name="Matsumoto M."/>
            <person name="Wong P.S."/>
            <person name="Aburatani S."/>
            <person name="Fujibuchi W."/>
        </authorList>
    </citation>
    <scope>NUCLEOTIDE SEQUENCE [LARGE SCALE GENOMIC DNA]</scope>
    <source>
        <strain evidence="7 8">JPCC DA0580</strain>
    </source>
</reference>
<dbReference type="EMBL" id="BDSP01000048">
    <property type="protein sequence ID" value="GAX11991.1"/>
    <property type="molecule type" value="Genomic_DNA"/>
</dbReference>
<dbReference type="PIRSF" id="PIRSF017617">
    <property type="entry name" value="Thr_aldolase"/>
    <property type="match status" value="1"/>
</dbReference>
<sequence>MNTTRSLQVNVVQQLRRKPLCRRRTQSSSRRIIDLRSDTVTLPSPEMIKCSLNAPLGDDVMGEDPTVQKLQQCVADMLGFEAGLFLPTGTMANLVALISHCQYDRAAEVMIGAQSHISLWEGGNAAIVGGIHTRQLPEDRETAHISEGDIRDIYRDDSDDHCSKTVLLCLENTHNMLGGIALPVDYMTNMCSICRELGLKLHVDGARLANAAVAQGVSMAMLCAGADSVSLCLSKGLGAPLGSVLVGGTEFIRLAKRARKRCGGGMRQAGLAASMGLYALENNVERLSVDHYFAMQLAAKLESYGFQISREVETNIFFFSLPDNTLYSQNKYCERLEQEHGIKITGGYSSGGKLFRVVTHLGVAIDDIDYIAEAMAKTLSNF</sequence>
<evidence type="ECO:0000313" key="7">
    <source>
        <dbReference type="EMBL" id="GAX11991.1"/>
    </source>
</evidence>
<keyword evidence="4 7" id="KW-0456">Lyase</keyword>
<dbReference type="SUPFAM" id="SSF53383">
    <property type="entry name" value="PLP-dependent transferases"/>
    <property type="match status" value="1"/>
</dbReference>
<evidence type="ECO:0000256" key="2">
    <source>
        <dbReference type="ARBA" id="ARBA00006966"/>
    </source>
</evidence>
<dbReference type="InterPro" id="IPR001597">
    <property type="entry name" value="ArAA_b-elim_lyase/Thr_aldolase"/>
</dbReference>
<keyword evidence="8" id="KW-1185">Reference proteome</keyword>
<dbReference type="OrthoDB" id="10261951at2759"/>
<dbReference type="Gene3D" id="3.90.1150.10">
    <property type="entry name" value="Aspartate Aminotransferase, domain 1"/>
    <property type="match status" value="1"/>
</dbReference>
<evidence type="ECO:0000256" key="4">
    <source>
        <dbReference type="ARBA" id="ARBA00023239"/>
    </source>
</evidence>
<evidence type="ECO:0000256" key="5">
    <source>
        <dbReference type="PIRSR" id="PIRSR017617-1"/>
    </source>
</evidence>
<dbReference type="PANTHER" id="PTHR48097">
    <property type="entry name" value="L-THREONINE ALDOLASE-RELATED"/>
    <property type="match status" value="1"/>
</dbReference>
<dbReference type="Gene3D" id="3.40.640.10">
    <property type="entry name" value="Type I PLP-dependent aspartate aminotransferase-like (Major domain)"/>
    <property type="match status" value="1"/>
</dbReference>
<dbReference type="Proteomes" id="UP000198406">
    <property type="component" value="Unassembled WGS sequence"/>
</dbReference>
<comment type="caution">
    <text evidence="7">The sequence shown here is derived from an EMBL/GenBank/DDBJ whole genome shotgun (WGS) entry which is preliminary data.</text>
</comment>
<dbReference type="FunFam" id="3.40.640.10:FF:000030">
    <property type="entry name" value="Low-specificity L-threonine aldolase"/>
    <property type="match status" value="1"/>
</dbReference>
<dbReference type="AlphaFoldDB" id="A0A1Z5JE09"/>
<protein>
    <submittedName>
        <fullName evidence="7">Threonine aldolase</fullName>
        <ecNumber evidence="7">4.1.2.48</ecNumber>
    </submittedName>
</protein>
<evidence type="ECO:0000313" key="8">
    <source>
        <dbReference type="Proteomes" id="UP000198406"/>
    </source>
</evidence>
<organism evidence="7 8">
    <name type="scientific">Fistulifera solaris</name>
    <name type="common">Oleaginous diatom</name>
    <dbReference type="NCBI Taxonomy" id="1519565"/>
    <lineage>
        <taxon>Eukaryota</taxon>
        <taxon>Sar</taxon>
        <taxon>Stramenopiles</taxon>
        <taxon>Ochrophyta</taxon>
        <taxon>Bacillariophyta</taxon>
        <taxon>Bacillariophyceae</taxon>
        <taxon>Bacillariophycidae</taxon>
        <taxon>Naviculales</taxon>
        <taxon>Naviculaceae</taxon>
        <taxon>Fistulifera</taxon>
    </lineage>
</organism>
<dbReference type="InterPro" id="IPR015421">
    <property type="entry name" value="PyrdxlP-dep_Trfase_major"/>
</dbReference>
<evidence type="ECO:0000256" key="3">
    <source>
        <dbReference type="ARBA" id="ARBA00022898"/>
    </source>
</evidence>
<dbReference type="InParanoid" id="A0A1Z5JE09"/>
<dbReference type="GO" id="GO:0006567">
    <property type="term" value="P:L-threonine catabolic process"/>
    <property type="evidence" value="ECO:0007669"/>
    <property type="project" value="TreeGrafter"/>
</dbReference>
<dbReference type="InterPro" id="IPR015424">
    <property type="entry name" value="PyrdxlP-dep_Trfase"/>
</dbReference>
<keyword evidence="3" id="KW-0663">Pyridoxal phosphate</keyword>
<dbReference type="InterPro" id="IPR023603">
    <property type="entry name" value="Low_specificity_L-TA-like"/>
</dbReference>
<dbReference type="EC" id="4.1.2.48" evidence="7"/>
<dbReference type="PANTHER" id="PTHR48097:SF9">
    <property type="entry name" value="L-THREONINE ALDOLASE"/>
    <property type="match status" value="1"/>
</dbReference>
<dbReference type="InterPro" id="IPR015422">
    <property type="entry name" value="PyrdxlP-dep_Trfase_small"/>
</dbReference>
<feature type="modified residue" description="N6-(pyridoxal phosphate)lysine" evidence="5">
    <location>
        <position position="235"/>
    </location>
</feature>
<accession>A0A1Z5JE09</accession>
<evidence type="ECO:0000259" key="6">
    <source>
        <dbReference type="Pfam" id="PF01212"/>
    </source>
</evidence>
<gene>
    <name evidence="7" type="ORF">FisN_8Lh085</name>
</gene>
<feature type="domain" description="Aromatic amino acid beta-eliminating lyase/threonine aldolase" evidence="6">
    <location>
        <begin position="34"/>
        <end position="319"/>
    </location>
</feature>
<dbReference type="GO" id="GO:0006545">
    <property type="term" value="P:glycine biosynthetic process"/>
    <property type="evidence" value="ECO:0007669"/>
    <property type="project" value="TreeGrafter"/>
</dbReference>
<comment type="cofactor">
    <cofactor evidence="1">
        <name>pyridoxal 5'-phosphate</name>
        <dbReference type="ChEBI" id="CHEBI:597326"/>
    </cofactor>
</comment>